<dbReference type="EMBL" id="QLTR01000024">
    <property type="protein sequence ID" value="RAS59981.1"/>
    <property type="molecule type" value="Genomic_DNA"/>
</dbReference>
<evidence type="ECO:0000313" key="2">
    <source>
        <dbReference type="Proteomes" id="UP000248729"/>
    </source>
</evidence>
<gene>
    <name evidence="1" type="ORF">DET48_1244</name>
</gene>
<protein>
    <recommendedName>
        <fullName evidence="3">Histidine phosphatase family protein</fullName>
    </recommendedName>
</protein>
<dbReference type="AlphaFoldDB" id="A0A329E6P3"/>
<comment type="caution">
    <text evidence="1">The sequence shown here is derived from an EMBL/GenBank/DDBJ whole genome shotgun (WGS) entry which is preliminary data.</text>
</comment>
<dbReference type="Proteomes" id="UP000248729">
    <property type="component" value="Unassembled WGS sequence"/>
</dbReference>
<organism evidence="1 2">
    <name type="scientific">Vibrio diazotrophicus</name>
    <dbReference type="NCBI Taxonomy" id="685"/>
    <lineage>
        <taxon>Bacteria</taxon>
        <taxon>Pseudomonadati</taxon>
        <taxon>Pseudomonadota</taxon>
        <taxon>Gammaproteobacteria</taxon>
        <taxon>Vibrionales</taxon>
        <taxon>Vibrionaceae</taxon>
        <taxon>Vibrio</taxon>
    </lineage>
</organism>
<accession>A0A329E6P3</accession>
<evidence type="ECO:0008006" key="3">
    <source>
        <dbReference type="Google" id="ProtNLM"/>
    </source>
</evidence>
<proteinExistence type="predicted"/>
<evidence type="ECO:0000313" key="1">
    <source>
        <dbReference type="EMBL" id="RAS59981.1"/>
    </source>
</evidence>
<reference evidence="1 2" key="1">
    <citation type="submission" date="2018-06" db="EMBL/GenBank/DDBJ databases">
        <title>Freshwater and sediment microbial communities from various areas in North America, analyzing microbe dynamics in response to fracking.</title>
        <authorList>
            <person name="Lamendella R."/>
        </authorList>
    </citation>
    <scope>NUCLEOTIDE SEQUENCE [LARGE SCALE GENOMIC DNA]</scope>
    <source>
        <strain evidence="1 2">99A</strain>
    </source>
</reference>
<sequence length="50" mass="5988">MEIVFVRHGVPDYRLSDERKMTQLEKDYAPITRECIPFIKSQSELPIFLF</sequence>
<name>A0A329E6P3_VIBDI</name>